<comment type="caution">
    <text evidence="1">The sequence shown here is derived from an EMBL/GenBank/DDBJ whole genome shotgun (WGS) entry which is preliminary data.</text>
</comment>
<evidence type="ECO:0000313" key="1">
    <source>
        <dbReference type="EMBL" id="GAI89180.1"/>
    </source>
</evidence>
<feature type="non-terminal residue" evidence="1">
    <location>
        <position position="1"/>
    </location>
</feature>
<accession>X1TNM8</accession>
<dbReference type="AlphaFoldDB" id="X1TNM8"/>
<gene>
    <name evidence="1" type="ORF">S12H4_36114</name>
</gene>
<proteinExistence type="predicted"/>
<organism evidence="1">
    <name type="scientific">marine sediment metagenome</name>
    <dbReference type="NCBI Taxonomy" id="412755"/>
    <lineage>
        <taxon>unclassified sequences</taxon>
        <taxon>metagenomes</taxon>
        <taxon>ecological metagenomes</taxon>
    </lineage>
</organism>
<sequence>FERLLSASGPTNGIIQRPSDKKVPKEVVFLSCVGSRDPENYFPYCSRICCMYTAKHAMLYKHRVPDGQAYVFYMDIRAGGKDYEEFVQRAIEEEQVLYIRG</sequence>
<dbReference type="EMBL" id="BARW01021508">
    <property type="protein sequence ID" value="GAI89180.1"/>
    <property type="molecule type" value="Genomic_DNA"/>
</dbReference>
<name>X1TNM8_9ZZZZ</name>
<protein>
    <submittedName>
        <fullName evidence="1">Uncharacterized protein</fullName>
    </submittedName>
</protein>
<reference evidence="1" key="1">
    <citation type="journal article" date="2014" name="Front. Microbiol.">
        <title>High frequency of phylogenetically diverse reductive dehalogenase-homologous genes in deep subseafloor sedimentary metagenomes.</title>
        <authorList>
            <person name="Kawai M."/>
            <person name="Futagami T."/>
            <person name="Toyoda A."/>
            <person name="Takaki Y."/>
            <person name="Nishi S."/>
            <person name="Hori S."/>
            <person name="Arai W."/>
            <person name="Tsubouchi T."/>
            <person name="Morono Y."/>
            <person name="Uchiyama I."/>
            <person name="Ito T."/>
            <person name="Fujiyama A."/>
            <person name="Inagaki F."/>
            <person name="Takami H."/>
        </authorList>
    </citation>
    <scope>NUCLEOTIDE SEQUENCE</scope>
    <source>
        <strain evidence="1">Expedition CK06-06</strain>
    </source>
</reference>